<dbReference type="EMBL" id="CM001880">
    <property type="protein sequence ID" value="EOX98493.1"/>
    <property type="molecule type" value="Genomic_DNA"/>
</dbReference>
<evidence type="ECO:0000313" key="3">
    <source>
        <dbReference type="Proteomes" id="UP000026915"/>
    </source>
</evidence>
<gene>
    <name evidence="2" type="ORF">TCM_007241</name>
</gene>
<feature type="region of interest" description="Disordered" evidence="1">
    <location>
        <begin position="11"/>
        <end position="35"/>
    </location>
</feature>
<dbReference type="Proteomes" id="UP000026915">
    <property type="component" value="Chromosome 2"/>
</dbReference>
<feature type="region of interest" description="Disordered" evidence="1">
    <location>
        <begin position="93"/>
        <end position="112"/>
    </location>
</feature>
<organism evidence="2 3">
    <name type="scientific">Theobroma cacao</name>
    <name type="common">Cacao</name>
    <name type="synonym">Cocoa</name>
    <dbReference type="NCBI Taxonomy" id="3641"/>
    <lineage>
        <taxon>Eukaryota</taxon>
        <taxon>Viridiplantae</taxon>
        <taxon>Streptophyta</taxon>
        <taxon>Embryophyta</taxon>
        <taxon>Tracheophyta</taxon>
        <taxon>Spermatophyta</taxon>
        <taxon>Magnoliopsida</taxon>
        <taxon>eudicotyledons</taxon>
        <taxon>Gunneridae</taxon>
        <taxon>Pentapetalae</taxon>
        <taxon>rosids</taxon>
        <taxon>malvids</taxon>
        <taxon>Malvales</taxon>
        <taxon>Malvaceae</taxon>
        <taxon>Byttnerioideae</taxon>
        <taxon>Theobroma</taxon>
    </lineage>
</organism>
<dbReference type="HOGENOM" id="CLU_1581314_0_0_1"/>
<dbReference type="AlphaFoldDB" id="A0A061E880"/>
<dbReference type="InParanoid" id="A0A061E880"/>
<sequence length="169" mass="19183">MKMPMQIKLLPPNKDSVQSPNMITGKSRRNRTRCGTKTTASGFISIAKGMKLLEHSVLHNRYFGWLQIVSVPTPIYILISTFSSLPSAEVREITSSDTQNIPPLERTPKKGGRIPQFETISKKACKLNLPFQEDLLVRKNPIHMHPKRPYPYLQEPMITGCMLQKCHPS</sequence>
<accession>A0A061E880</accession>
<protein>
    <submittedName>
        <fullName evidence="2">Uncharacterized protein</fullName>
    </submittedName>
</protein>
<evidence type="ECO:0000256" key="1">
    <source>
        <dbReference type="SAM" id="MobiDB-lite"/>
    </source>
</evidence>
<reference evidence="2 3" key="1">
    <citation type="journal article" date="2013" name="Genome Biol.">
        <title>The genome sequence of the most widely cultivated cacao type and its use to identify candidate genes regulating pod color.</title>
        <authorList>
            <person name="Motamayor J.C."/>
            <person name="Mockaitis K."/>
            <person name="Schmutz J."/>
            <person name="Haiminen N."/>
            <person name="Iii D.L."/>
            <person name="Cornejo O."/>
            <person name="Findley S.D."/>
            <person name="Zheng P."/>
            <person name="Utro F."/>
            <person name="Royaert S."/>
            <person name="Saski C."/>
            <person name="Jenkins J."/>
            <person name="Podicheti R."/>
            <person name="Zhao M."/>
            <person name="Scheffler B.E."/>
            <person name="Stack J.C."/>
            <person name="Feltus F.A."/>
            <person name="Mustiga G.M."/>
            <person name="Amores F."/>
            <person name="Phillips W."/>
            <person name="Marelli J.P."/>
            <person name="May G.D."/>
            <person name="Shapiro H."/>
            <person name="Ma J."/>
            <person name="Bustamante C.D."/>
            <person name="Schnell R.J."/>
            <person name="Main D."/>
            <person name="Gilbert D."/>
            <person name="Parida L."/>
            <person name="Kuhn D.N."/>
        </authorList>
    </citation>
    <scope>NUCLEOTIDE SEQUENCE [LARGE SCALE GENOMIC DNA]</scope>
    <source>
        <strain evidence="3">cv. Matina 1-6</strain>
    </source>
</reference>
<feature type="compositionally biased region" description="Polar residues" evidence="1">
    <location>
        <begin position="15"/>
        <end position="24"/>
    </location>
</feature>
<keyword evidence="3" id="KW-1185">Reference proteome</keyword>
<dbReference type="Gramene" id="EOX98493">
    <property type="protein sequence ID" value="EOX98493"/>
    <property type="gene ID" value="TCM_007241"/>
</dbReference>
<proteinExistence type="predicted"/>
<evidence type="ECO:0000313" key="2">
    <source>
        <dbReference type="EMBL" id="EOX98493.1"/>
    </source>
</evidence>
<name>A0A061E880_THECC</name>